<name>A0ABX7CY59_SPHMU</name>
<proteinExistence type="predicted"/>
<keyword evidence="2" id="KW-1185">Reference proteome</keyword>
<evidence type="ECO:0000313" key="1">
    <source>
        <dbReference type="EMBL" id="QQT55207.1"/>
    </source>
</evidence>
<accession>A0ABX7CY59</accession>
<evidence type="ECO:0008006" key="3">
    <source>
        <dbReference type="Google" id="ProtNLM"/>
    </source>
</evidence>
<protein>
    <recommendedName>
        <fullName evidence="3">Gliding motility lipoprotein GldD</fullName>
    </recommendedName>
</protein>
<dbReference type="EMBL" id="CP068224">
    <property type="protein sequence ID" value="QQT55207.1"/>
    <property type="molecule type" value="Genomic_DNA"/>
</dbReference>
<dbReference type="Proteomes" id="UP000595498">
    <property type="component" value="Chromosome"/>
</dbReference>
<sequence>MKQFIKLFQISALTILFVGCKDLSRTKTMDFGLFTLEVPYKWQQVKQNGIDSYVGAIAVGNTDTLYFDLGLYSNSLTEHNIEVITRQMMEESATDFSDYIIVKDMPILDLDLDADLYRKQNVSWDTIDNRRAKIVFPRISGRGMTGVYIGSLWGNSSKVRFNLHGSNLKAQTEQDLLKAIKTLRFHKRKMDNEED</sequence>
<evidence type="ECO:0000313" key="2">
    <source>
        <dbReference type="Proteomes" id="UP000595498"/>
    </source>
</evidence>
<gene>
    <name evidence="1" type="ORF">I6I98_08135</name>
</gene>
<dbReference type="PROSITE" id="PS51257">
    <property type="entry name" value="PROKAR_LIPOPROTEIN"/>
    <property type="match status" value="1"/>
</dbReference>
<reference evidence="1 2" key="1">
    <citation type="submission" date="2021-01" db="EMBL/GenBank/DDBJ databases">
        <title>FDA dAtabase for Regulatory Grade micrObial Sequences (FDA-ARGOS): Supporting development and validation of Infectious Disease Dx tests.</title>
        <authorList>
            <person name="Sproer C."/>
            <person name="Gronow S."/>
            <person name="Severitt S."/>
            <person name="Schroder I."/>
            <person name="Tallon L."/>
            <person name="Sadzewicz L."/>
            <person name="Zhao X."/>
            <person name="Boylan J."/>
            <person name="Ott S."/>
            <person name="Bowen H."/>
            <person name="Vavikolanu K."/>
            <person name="Mehta A."/>
            <person name="Aluvathingal J."/>
            <person name="Nadendla S."/>
            <person name="Lowell S."/>
            <person name="Myers T."/>
            <person name="Yan Y."/>
            <person name="Sichtig H."/>
        </authorList>
    </citation>
    <scope>NUCLEOTIDE SEQUENCE [LARGE SCALE GENOMIC DNA]</scope>
    <source>
        <strain evidence="1 2">FDAARGOS_1141</strain>
    </source>
</reference>
<organism evidence="1 2">
    <name type="scientific">Sphingobacterium multivorum</name>
    <dbReference type="NCBI Taxonomy" id="28454"/>
    <lineage>
        <taxon>Bacteria</taxon>
        <taxon>Pseudomonadati</taxon>
        <taxon>Bacteroidota</taxon>
        <taxon>Sphingobacteriia</taxon>
        <taxon>Sphingobacteriales</taxon>
        <taxon>Sphingobacteriaceae</taxon>
        <taxon>Sphingobacterium</taxon>
    </lineage>
</organism>